<dbReference type="AlphaFoldDB" id="A0A2T5BBJ7"/>
<dbReference type="EMBL" id="PZZZ01000003">
    <property type="protein sequence ID" value="PTM96336.1"/>
    <property type="molecule type" value="Genomic_DNA"/>
</dbReference>
<gene>
    <name evidence="1" type="ORF">C7449_103352</name>
</gene>
<sequence>MANDKLDTAALLKEIAETPKRDNSAYHRAVAEARHAFAQAEIALGGAVRLQTKAKLKRSGKYVVKWTFERLK</sequence>
<reference evidence="1 2" key="1">
    <citation type="submission" date="2018-04" db="EMBL/GenBank/DDBJ databases">
        <title>Genomic Encyclopedia of Type Strains, Phase IV (KMG-IV): sequencing the most valuable type-strain genomes for metagenomic binning, comparative biology and taxonomic classification.</title>
        <authorList>
            <person name="Goeker M."/>
        </authorList>
    </citation>
    <scope>NUCLEOTIDE SEQUENCE [LARGE SCALE GENOMIC DNA]</scope>
    <source>
        <strain evidence="1 2">DSM 7138</strain>
    </source>
</reference>
<keyword evidence="2" id="KW-1185">Reference proteome</keyword>
<organism evidence="1 2">
    <name type="scientific">Mycoplana dimorpha</name>
    <dbReference type="NCBI Taxonomy" id="28320"/>
    <lineage>
        <taxon>Bacteria</taxon>
        <taxon>Pseudomonadati</taxon>
        <taxon>Pseudomonadota</taxon>
        <taxon>Alphaproteobacteria</taxon>
        <taxon>Hyphomicrobiales</taxon>
        <taxon>Rhizobiaceae</taxon>
        <taxon>Mycoplana</taxon>
    </lineage>
</organism>
<dbReference type="Proteomes" id="UP000241247">
    <property type="component" value="Unassembled WGS sequence"/>
</dbReference>
<accession>A0A2T5BBJ7</accession>
<evidence type="ECO:0000313" key="2">
    <source>
        <dbReference type="Proteomes" id="UP000241247"/>
    </source>
</evidence>
<protein>
    <submittedName>
        <fullName evidence="1">Uncharacterized protein</fullName>
    </submittedName>
</protein>
<evidence type="ECO:0000313" key="1">
    <source>
        <dbReference type="EMBL" id="PTM96336.1"/>
    </source>
</evidence>
<comment type="caution">
    <text evidence="1">The sequence shown here is derived from an EMBL/GenBank/DDBJ whole genome shotgun (WGS) entry which is preliminary data.</text>
</comment>
<name>A0A2T5BBJ7_MYCDI</name>
<dbReference type="RefSeq" id="WP_108002396.1">
    <property type="nucleotide sequence ID" value="NZ_JBHEEX010000002.1"/>
</dbReference>
<dbReference type="OrthoDB" id="8373783at2"/>
<proteinExistence type="predicted"/>